<gene>
    <name evidence="2" type="ORF">PENTCL1PPCAC_7810</name>
</gene>
<evidence type="ECO:0000313" key="2">
    <source>
        <dbReference type="EMBL" id="GMS85635.1"/>
    </source>
</evidence>
<evidence type="ECO:0008006" key="4">
    <source>
        <dbReference type="Google" id="ProtNLM"/>
    </source>
</evidence>
<protein>
    <recommendedName>
        <fullName evidence="4">G protein-coupled receptor</fullName>
    </recommendedName>
</protein>
<proteinExistence type="predicted"/>
<accession>A0AAV5SZV9</accession>
<evidence type="ECO:0000256" key="1">
    <source>
        <dbReference type="SAM" id="Phobius"/>
    </source>
</evidence>
<keyword evidence="1" id="KW-1133">Transmembrane helix</keyword>
<sequence length="177" mass="19169">TNSMETAKKLLPKAEELSRSLVTRHGLYNDGLLTLNGASVATTSCLMSLVVHSAGLYAAPQAWFILVPSLLISLITLFAISRPTSCLMTAVYYVNCVLAALTVAGNIVAVPLLAFANDDYFLAPSMISEAQSDRLREALPMVRVVWLGLIQVSCFTWYVIVAALRHVRSAAKLTLPQ</sequence>
<keyword evidence="1" id="KW-0472">Membrane</keyword>
<dbReference type="AlphaFoldDB" id="A0AAV5SZV9"/>
<feature type="non-terminal residue" evidence="2">
    <location>
        <position position="1"/>
    </location>
</feature>
<feature type="transmembrane region" description="Helical" evidence="1">
    <location>
        <begin position="144"/>
        <end position="164"/>
    </location>
</feature>
<dbReference type="Proteomes" id="UP001432027">
    <property type="component" value="Unassembled WGS sequence"/>
</dbReference>
<dbReference type="EMBL" id="BTSX01000002">
    <property type="protein sequence ID" value="GMS85635.1"/>
    <property type="molecule type" value="Genomic_DNA"/>
</dbReference>
<comment type="caution">
    <text evidence="2">The sequence shown here is derived from an EMBL/GenBank/DDBJ whole genome shotgun (WGS) entry which is preliminary data.</text>
</comment>
<keyword evidence="3" id="KW-1185">Reference proteome</keyword>
<feature type="transmembrane region" description="Helical" evidence="1">
    <location>
        <begin position="92"/>
        <end position="116"/>
    </location>
</feature>
<evidence type="ECO:0000313" key="3">
    <source>
        <dbReference type="Proteomes" id="UP001432027"/>
    </source>
</evidence>
<feature type="transmembrane region" description="Helical" evidence="1">
    <location>
        <begin position="27"/>
        <end position="50"/>
    </location>
</feature>
<organism evidence="2 3">
    <name type="scientific">Pristionchus entomophagus</name>
    <dbReference type="NCBI Taxonomy" id="358040"/>
    <lineage>
        <taxon>Eukaryota</taxon>
        <taxon>Metazoa</taxon>
        <taxon>Ecdysozoa</taxon>
        <taxon>Nematoda</taxon>
        <taxon>Chromadorea</taxon>
        <taxon>Rhabditida</taxon>
        <taxon>Rhabditina</taxon>
        <taxon>Diplogasteromorpha</taxon>
        <taxon>Diplogasteroidea</taxon>
        <taxon>Neodiplogasteridae</taxon>
        <taxon>Pristionchus</taxon>
    </lineage>
</organism>
<name>A0AAV5SZV9_9BILA</name>
<feature type="transmembrane region" description="Helical" evidence="1">
    <location>
        <begin position="62"/>
        <end position="80"/>
    </location>
</feature>
<keyword evidence="1" id="KW-0812">Transmembrane</keyword>
<reference evidence="2" key="1">
    <citation type="submission" date="2023-10" db="EMBL/GenBank/DDBJ databases">
        <title>Genome assembly of Pristionchus species.</title>
        <authorList>
            <person name="Yoshida K."/>
            <person name="Sommer R.J."/>
        </authorList>
    </citation>
    <scope>NUCLEOTIDE SEQUENCE</scope>
    <source>
        <strain evidence="2">RS0144</strain>
    </source>
</reference>